<feature type="region of interest" description="Disordered" evidence="7">
    <location>
        <begin position="76"/>
        <end position="209"/>
    </location>
</feature>
<dbReference type="GO" id="GO:0005637">
    <property type="term" value="C:nuclear inner membrane"/>
    <property type="evidence" value="ECO:0007669"/>
    <property type="project" value="UniProtKB-SubCell"/>
</dbReference>
<keyword evidence="5 8" id="KW-0472">Membrane</keyword>
<feature type="region of interest" description="Disordered" evidence="7">
    <location>
        <begin position="225"/>
        <end position="253"/>
    </location>
</feature>
<evidence type="ECO:0000313" key="9">
    <source>
        <dbReference type="EMBL" id="CAH1785017.1"/>
    </source>
</evidence>
<dbReference type="SUPFAM" id="SSF63451">
    <property type="entry name" value="LEM domain"/>
    <property type="match status" value="1"/>
</dbReference>
<evidence type="ECO:0000256" key="3">
    <source>
        <dbReference type="ARBA" id="ARBA00022692"/>
    </source>
</evidence>
<dbReference type="Gene3D" id="1.10.10.1180">
    <property type="entry name" value="MAN1, winged-helix domain"/>
    <property type="match status" value="1"/>
</dbReference>
<evidence type="ECO:0000256" key="8">
    <source>
        <dbReference type="SAM" id="Phobius"/>
    </source>
</evidence>
<comment type="subcellular location">
    <subcellularLocation>
        <location evidence="1">Nucleus inner membrane</location>
        <topology evidence="1">Multi-pass membrane protein</topology>
    </subcellularLocation>
</comment>
<dbReference type="SUPFAM" id="SSF54928">
    <property type="entry name" value="RNA-binding domain, RBD"/>
    <property type="match status" value="1"/>
</dbReference>
<dbReference type="CDD" id="cd12934">
    <property type="entry name" value="LEM"/>
    <property type="match status" value="1"/>
</dbReference>
<dbReference type="InterPro" id="IPR012677">
    <property type="entry name" value="Nucleotide-bd_a/b_plait_sf"/>
</dbReference>
<dbReference type="InterPro" id="IPR052277">
    <property type="entry name" value="INM_ESCRT-Associated"/>
</dbReference>
<feature type="transmembrane region" description="Helical" evidence="8">
    <location>
        <begin position="501"/>
        <end position="524"/>
    </location>
</feature>
<dbReference type="InterPro" id="IPR018996">
    <property type="entry name" value="Man1/Src1-like_C"/>
</dbReference>
<dbReference type="InterPro" id="IPR011015">
    <property type="entry name" value="LEM/LEM-like_dom_sf"/>
</dbReference>
<dbReference type="InterPro" id="IPR035979">
    <property type="entry name" value="RBD_domain_sf"/>
</dbReference>
<evidence type="ECO:0000256" key="4">
    <source>
        <dbReference type="ARBA" id="ARBA00022989"/>
    </source>
</evidence>
<evidence type="ECO:0000256" key="2">
    <source>
        <dbReference type="ARBA" id="ARBA00022553"/>
    </source>
</evidence>
<keyword evidence="6" id="KW-0539">Nucleus</keyword>
<dbReference type="Pfam" id="PF03020">
    <property type="entry name" value="LEM"/>
    <property type="match status" value="1"/>
</dbReference>
<dbReference type="PANTHER" id="PTHR13428">
    <property type="entry name" value="INNER NUCLEAR MEMBRANE PROTEIN MAN1 LEM DOMAIN CONTAINING PROTEIN"/>
    <property type="match status" value="1"/>
</dbReference>
<sequence>MSQISTTNRIQRVDNFVRKKGSLKSGSYPGPFSLIMADDLTESELRRELTAFGVSGIGPITATTRALWERKLNNLRASSKKSDRSSRTALSARKAVGFSSDESDQEFSPSSQSRRQVNNKRKSISTSKSNKLGNDKSPLIIPPIAGRQPLRSRHRGRQTKEEKTVSDFPVKTKPSTFSTVTATRKDEDEFSSSDSDIENVSTAAAATNTSSSLETSYRMDATLDERSTPDSFTSSRFRSNVGKRSTPSTSKMFVQNNQHNGPPYGFNTMNRANDNNIKVQRTANTSAYKDILSNSISINPKPISPFGNHVKPNEELMSEDTIIKKGFKTKDDPESYRRSQYISKAVVILGILFFVCVSGIYIAMKATLPYEGSENDNVPICGENGLTYGKNTDFCIQPEDVESVLYWTNELYLELSIIAGNKQCGYSHKSAMTKPEFQAFLKKQGLKEDEEKMSQYLLELLKKNPHWNMRVETKGSDLVELESMVPYMSIFCRIHKAFSKVLYWILAALAIVLFTWLGVLYMRYRWRRQENELREVYSMIDRIMDVLKQHHDASQANKELGLEPTLAILHVRDMLISHKERRHMQPIWDKAVAFLAENESRVRVETQMISGEEYEVWRWLQAYTNGSKNYKWQGPAFGSNSESGANPLSYNLTPCLKIRNMFDASIEYEDNWHIRIQDAILDKCEQNKCDIVHIAVDKTSKEGCVYLKCRTAESAGNAYKLLHGWWFDGNLVTVKYLREERYHERFPDAKSSAANLNPSNNKKLSMQQPYFKSALEMS</sequence>
<evidence type="ECO:0000256" key="7">
    <source>
        <dbReference type="SAM" id="MobiDB-lite"/>
    </source>
</evidence>
<evidence type="ECO:0000256" key="6">
    <source>
        <dbReference type="ARBA" id="ARBA00023242"/>
    </source>
</evidence>
<dbReference type="Proteomes" id="UP000749559">
    <property type="component" value="Unassembled WGS sequence"/>
</dbReference>
<dbReference type="GO" id="GO:0006998">
    <property type="term" value="P:nuclear envelope organization"/>
    <property type="evidence" value="ECO:0007669"/>
    <property type="project" value="TreeGrafter"/>
</dbReference>
<dbReference type="OrthoDB" id="118234at2759"/>
<dbReference type="FunFam" id="3.30.70.330:FF:000176">
    <property type="entry name" value="Inner nuclear membrane protein Man1"/>
    <property type="match status" value="1"/>
</dbReference>
<dbReference type="GO" id="GO:0030514">
    <property type="term" value="P:negative regulation of BMP signaling pathway"/>
    <property type="evidence" value="ECO:0007669"/>
    <property type="project" value="TreeGrafter"/>
</dbReference>
<feature type="compositionally biased region" description="Acidic residues" evidence="7">
    <location>
        <begin position="188"/>
        <end position="197"/>
    </location>
</feature>
<accession>A0A8J1T5R9</accession>
<dbReference type="Gene3D" id="3.30.70.330">
    <property type="match status" value="1"/>
</dbReference>
<organism evidence="9 10">
    <name type="scientific">Owenia fusiformis</name>
    <name type="common">Polychaete worm</name>
    <dbReference type="NCBI Taxonomy" id="6347"/>
    <lineage>
        <taxon>Eukaryota</taxon>
        <taxon>Metazoa</taxon>
        <taxon>Spiralia</taxon>
        <taxon>Lophotrochozoa</taxon>
        <taxon>Annelida</taxon>
        <taxon>Polychaeta</taxon>
        <taxon>Sedentaria</taxon>
        <taxon>Canalipalpata</taxon>
        <taxon>Sabellida</taxon>
        <taxon>Oweniida</taxon>
        <taxon>Oweniidae</taxon>
        <taxon>Owenia</taxon>
    </lineage>
</organism>
<feature type="transmembrane region" description="Helical" evidence="8">
    <location>
        <begin position="345"/>
        <end position="364"/>
    </location>
</feature>
<feature type="compositionally biased region" description="Polar residues" evidence="7">
    <location>
        <begin position="229"/>
        <end position="253"/>
    </location>
</feature>
<evidence type="ECO:0000256" key="1">
    <source>
        <dbReference type="ARBA" id="ARBA00004473"/>
    </source>
</evidence>
<keyword evidence="2" id="KW-0597">Phosphoprotein</keyword>
<evidence type="ECO:0000313" key="10">
    <source>
        <dbReference type="Proteomes" id="UP000749559"/>
    </source>
</evidence>
<evidence type="ECO:0000256" key="5">
    <source>
        <dbReference type="ARBA" id="ARBA00023136"/>
    </source>
</evidence>
<dbReference type="InterPro" id="IPR034394">
    <property type="entry name" value="Man1_RRM"/>
</dbReference>
<dbReference type="SMART" id="SM00540">
    <property type="entry name" value="LEM"/>
    <property type="match status" value="1"/>
</dbReference>
<dbReference type="InterPro" id="IPR003887">
    <property type="entry name" value="LEM_dom"/>
</dbReference>
<keyword evidence="4 8" id="KW-1133">Transmembrane helix</keyword>
<dbReference type="PROSITE" id="PS50954">
    <property type="entry name" value="LEM"/>
    <property type="match status" value="1"/>
</dbReference>
<dbReference type="AlphaFoldDB" id="A0A8J1T5R9"/>
<dbReference type="CDD" id="cd12286">
    <property type="entry name" value="RRM_Man1"/>
    <property type="match status" value="1"/>
</dbReference>
<feature type="compositionally biased region" description="Polar residues" evidence="7">
    <location>
        <begin position="106"/>
        <end position="116"/>
    </location>
</feature>
<proteinExistence type="predicted"/>
<reference evidence="9" key="1">
    <citation type="submission" date="2022-03" db="EMBL/GenBank/DDBJ databases">
        <authorList>
            <person name="Martin C."/>
        </authorList>
    </citation>
    <scope>NUCLEOTIDE SEQUENCE</scope>
</reference>
<feature type="compositionally biased region" description="Polar residues" evidence="7">
    <location>
        <begin position="173"/>
        <end position="182"/>
    </location>
</feature>
<dbReference type="Pfam" id="PF09402">
    <property type="entry name" value="MSC"/>
    <property type="match status" value="1"/>
</dbReference>
<dbReference type="InterPro" id="IPR041885">
    <property type="entry name" value="MAN1_winged_helix_dom"/>
</dbReference>
<comment type="caution">
    <text evidence="9">The sequence shown here is derived from an EMBL/GenBank/DDBJ whole genome shotgun (WGS) entry which is preliminary data.</text>
</comment>
<keyword evidence="3 8" id="KW-0812">Transmembrane</keyword>
<protein>
    <submittedName>
        <fullName evidence="9">Uncharacterized protein</fullName>
    </submittedName>
</protein>
<dbReference type="Gene3D" id="1.10.720.40">
    <property type="match status" value="1"/>
</dbReference>
<gene>
    <name evidence="9" type="ORF">OFUS_LOCUS11130</name>
</gene>
<dbReference type="EMBL" id="CAIIXF020000005">
    <property type="protein sequence ID" value="CAH1785017.1"/>
    <property type="molecule type" value="Genomic_DNA"/>
</dbReference>
<keyword evidence="10" id="KW-1185">Reference proteome</keyword>
<name>A0A8J1T5R9_OWEFU</name>
<dbReference type="FunFam" id="1.10.10.1180:FF:000002">
    <property type="entry name" value="LEM domain-containing protein 2"/>
    <property type="match status" value="1"/>
</dbReference>
<dbReference type="PANTHER" id="PTHR13428:SF12">
    <property type="entry name" value="INNER NUCLEAR MEMBRANE PROTEIN MAN1"/>
    <property type="match status" value="1"/>
</dbReference>
<dbReference type="GO" id="GO:0031490">
    <property type="term" value="F:chromatin DNA binding"/>
    <property type="evidence" value="ECO:0007669"/>
    <property type="project" value="TreeGrafter"/>
</dbReference>